<dbReference type="GO" id="GO:0004866">
    <property type="term" value="F:endopeptidase inhibitor activity"/>
    <property type="evidence" value="ECO:0007669"/>
    <property type="project" value="InterPro"/>
</dbReference>
<name>A0AAV5UGL0_9BILA</name>
<comment type="caution">
    <text evidence="5">The sequence shown here is derived from an EMBL/GenBank/DDBJ whole genome shotgun (WGS) entry which is preliminary data.</text>
</comment>
<feature type="signal peptide" evidence="3">
    <location>
        <begin position="1"/>
        <end position="18"/>
    </location>
</feature>
<evidence type="ECO:0000256" key="1">
    <source>
        <dbReference type="ARBA" id="ARBA00022729"/>
    </source>
</evidence>
<dbReference type="Proteomes" id="UP001432027">
    <property type="component" value="Unassembled WGS sequence"/>
</dbReference>
<evidence type="ECO:0000313" key="5">
    <source>
        <dbReference type="EMBL" id="GMT05423.1"/>
    </source>
</evidence>
<feature type="non-terminal residue" evidence="5">
    <location>
        <position position="246"/>
    </location>
</feature>
<accession>A0AAV5UGL0</accession>
<evidence type="ECO:0000313" key="6">
    <source>
        <dbReference type="Proteomes" id="UP001432027"/>
    </source>
</evidence>
<keyword evidence="2" id="KW-0882">Thioester bond</keyword>
<evidence type="ECO:0000256" key="3">
    <source>
        <dbReference type="SAM" id="SignalP"/>
    </source>
</evidence>
<dbReference type="Gene3D" id="2.60.40.1930">
    <property type="match status" value="1"/>
</dbReference>
<dbReference type="PANTHER" id="PTHR11412">
    <property type="entry name" value="MACROGLOBULIN / COMPLEMENT"/>
    <property type="match status" value="1"/>
</dbReference>
<sequence>MQSLLFLALTTCFLLCHAGNKLPLVVLPPTLRWNSTNTITVTPLVIKNKKEVEAEFCVEDSLGSIYAREDVIWKAGVANSKHFYLTAPSSTPSSLPHELKVKLFLKGGHDRFETIVKTSTDLRVVHVFSDKAHYKSGEMVTVRALPLNVHNEMYAKEIEFVLINPGRFELLRRRSSSSNGRFVQTSLRLPQNLQYGEWKIEARALDSHEAAGTVYFNVHDYILPNFEVAMSVDQDTTDVKRVPVTV</sequence>
<dbReference type="InterPro" id="IPR002890">
    <property type="entry name" value="MG2"/>
</dbReference>
<dbReference type="PANTHER" id="PTHR11412:SF136">
    <property type="entry name" value="CD109 ANTIGEN"/>
    <property type="match status" value="1"/>
</dbReference>
<evidence type="ECO:0000256" key="2">
    <source>
        <dbReference type="ARBA" id="ARBA00022966"/>
    </source>
</evidence>
<dbReference type="AlphaFoldDB" id="A0AAV5UGL0"/>
<keyword evidence="6" id="KW-1185">Reference proteome</keyword>
<feature type="chain" id="PRO_5043349573" description="Macroglobulin domain-containing protein" evidence="3">
    <location>
        <begin position="19"/>
        <end position="246"/>
    </location>
</feature>
<dbReference type="EMBL" id="BTSX01000006">
    <property type="protein sequence ID" value="GMT05423.1"/>
    <property type="molecule type" value="Genomic_DNA"/>
</dbReference>
<keyword evidence="1 3" id="KW-0732">Signal</keyword>
<gene>
    <name evidence="5" type="ORF">PENTCL1PPCAC_27597</name>
</gene>
<dbReference type="Pfam" id="PF01835">
    <property type="entry name" value="MG2"/>
    <property type="match status" value="1"/>
</dbReference>
<evidence type="ECO:0000259" key="4">
    <source>
        <dbReference type="Pfam" id="PF01835"/>
    </source>
</evidence>
<organism evidence="5 6">
    <name type="scientific">Pristionchus entomophagus</name>
    <dbReference type="NCBI Taxonomy" id="358040"/>
    <lineage>
        <taxon>Eukaryota</taxon>
        <taxon>Metazoa</taxon>
        <taxon>Ecdysozoa</taxon>
        <taxon>Nematoda</taxon>
        <taxon>Chromadorea</taxon>
        <taxon>Rhabditida</taxon>
        <taxon>Rhabditina</taxon>
        <taxon>Diplogasteromorpha</taxon>
        <taxon>Diplogasteroidea</taxon>
        <taxon>Neodiplogasteridae</taxon>
        <taxon>Pristionchus</taxon>
    </lineage>
</organism>
<reference evidence="5" key="1">
    <citation type="submission" date="2023-10" db="EMBL/GenBank/DDBJ databases">
        <title>Genome assembly of Pristionchus species.</title>
        <authorList>
            <person name="Yoshida K."/>
            <person name="Sommer R.J."/>
        </authorList>
    </citation>
    <scope>NUCLEOTIDE SEQUENCE</scope>
    <source>
        <strain evidence="5">RS0144</strain>
    </source>
</reference>
<protein>
    <recommendedName>
        <fullName evidence="4">Macroglobulin domain-containing protein</fullName>
    </recommendedName>
</protein>
<proteinExistence type="predicted"/>
<feature type="domain" description="Macroglobulin" evidence="4">
    <location>
        <begin position="125"/>
        <end position="218"/>
    </location>
</feature>
<dbReference type="InterPro" id="IPR050473">
    <property type="entry name" value="A2M/Complement_sys"/>
</dbReference>